<dbReference type="EMBL" id="BAABDM010000001">
    <property type="protein sequence ID" value="GAA4087031.1"/>
    <property type="molecule type" value="Genomic_DNA"/>
</dbReference>
<gene>
    <name evidence="2" type="ORF">GCM10022414_07240</name>
</gene>
<dbReference type="RefSeq" id="WP_344932459.1">
    <property type="nucleotide sequence ID" value="NZ_BAABDM010000001.1"/>
</dbReference>
<protein>
    <submittedName>
        <fullName evidence="2">Nuclear transport factor 2 family protein</fullName>
    </submittedName>
</protein>
<dbReference type="Gene3D" id="3.10.450.50">
    <property type="match status" value="1"/>
</dbReference>
<dbReference type="InterPro" id="IPR032710">
    <property type="entry name" value="NTF2-like_dom_sf"/>
</dbReference>
<proteinExistence type="predicted"/>
<dbReference type="SUPFAM" id="SSF54427">
    <property type="entry name" value="NTF2-like"/>
    <property type="match status" value="1"/>
</dbReference>
<evidence type="ECO:0000313" key="2">
    <source>
        <dbReference type="EMBL" id="GAA4087031.1"/>
    </source>
</evidence>
<dbReference type="Proteomes" id="UP001500392">
    <property type="component" value="Unassembled WGS sequence"/>
</dbReference>
<reference evidence="3" key="1">
    <citation type="journal article" date="2019" name="Int. J. Syst. Evol. Microbiol.">
        <title>The Global Catalogue of Microorganisms (GCM) 10K type strain sequencing project: providing services to taxonomists for standard genome sequencing and annotation.</title>
        <authorList>
            <consortium name="The Broad Institute Genomics Platform"/>
            <consortium name="The Broad Institute Genome Sequencing Center for Infectious Disease"/>
            <person name="Wu L."/>
            <person name="Ma J."/>
        </authorList>
    </citation>
    <scope>NUCLEOTIDE SEQUENCE [LARGE SCALE GENOMIC DNA]</scope>
    <source>
        <strain evidence="3">JCM 17304</strain>
    </source>
</reference>
<dbReference type="InterPro" id="IPR037401">
    <property type="entry name" value="SnoaL-like"/>
</dbReference>
<organism evidence="2 3">
    <name type="scientific">Zhongshania borealis</name>
    <dbReference type="NCBI Taxonomy" id="889488"/>
    <lineage>
        <taxon>Bacteria</taxon>
        <taxon>Pseudomonadati</taxon>
        <taxon>Pseudomonadota</taxon>
        <taxon>Gammaproteobacteria</taxon>
        <taxon>Cellvibrionales</taxon>
        <taxon>Spongiibacteraceae</taxon>
        <taxon>Zhongshania</taxon>
    </lineage>
</organism>
<evidence type="ECO:0000259" key="1">
    <source>
        <dbReference type="Pfam" id="PF13577"/>
    </source>
</evidence>
<keyword evidence="3" id="KW-1185">Reference proteome</keyword>
<dbReference type="Pfam" id="PF13577">
    <property type="entry name" value="SnoaL_4"/>
    <property type="match status" value="1"/>
</dbReference>
<name>A0ABP7WE06_9GAMM</name>
<sequence>MSQSSLESLLAIEQIKKLKYTYLRAVDTHDWELLSSTLTKDCSARYDQGKYSYDNRDELISGLRGHMDSPSVLTMHNCHHPEIELESAATANGKWYLQDLVFNKEQNWMLFGTAIYTDHYRLENGVWQICHTEYARIMEAVNSPIPASLAFTHNMFEAKP</sequence>
<feature type="domain" description="SnoaL-like" evidence="1">
    <location>
        <begin position="8"/>
        <end position="132"/>
    </location>
</feature>
<accession>A0ABP7WE06</accession>
<comment type="caution">
    <text evidence="2">The sequence shown here is derived from an EMBL/GenBank/DDBJ whole genome shotgun (WGS) entry which is preliminary data.</text>
</comment>
<evidence type="ECO:0000313" key="3">
    <source>
        <dbReference type="Proteomes" id="UP001500392"/>
    </source>
</evidence>